<evidence type="ECO:0000313" key="4">
    <source>
        <dbReference type="EMBL" id="MEQ2553476.1"/>
    </source>
</evidence>
<evidence type="ECO:0000256" key="2">
    <source>
        <dbReference type="ARBA" id="ARBA00023002"/>
    </source>
</evidence>
<dbReference type="PRINTS" id="PR00368">
    <property type="entry name" value="FADPNR"/>
</dbReference>
<keyword evidence="5" id="KW-1185">Reference proteome</keyword>
<keyword evidence="2" id="KW-0560">Oxidoreductase</keyword>
<dbReference type="PRINTS" id="PR00469">
    <property type="entry name" value="PNDRDTASEII"/>
</dbReference>
<dbReference type="PANTHER" id="PTHR48105">
    <property type="entry name" value="THIOREDOXIN REDUCTASE 1-RELATED-RELATED"/>
    <property type="match status" value="1"/>
</dbReference>
<feature type="domain" description="FAD/NAD(P)-binding" evidence="3">
    <location>
        <begin position="9"/>
        <end position="276"/>
    </location>
</feature>
<proteinExistence type="predicted"/>
<evidence type="ECO:0000256" key="1">
    <source>
        <dbReference type="ARBA" id="ARBA00022630"/>
    </source>
</evidence>
<evidence type="ECO:0000313" key="5">
    <source>
        <dbReference type="Proteomes" id="UP001546774"/>
    </source>
</evidence>
<sequence length="294" mass="31487">MAQDIKTADIAIIGTGPAGISAAITAKIRNKEIFLFGAEPVSSKVAKAHRILNYPGLPAVSGEELAQAYKRHLDELQIAVTKKRVHAVYAMGSYFAIQAGQEQYRADSVILACGMTADKPFPGENEFLGRGVSYCATCDAQFFKGKTVAVIGYTKESVEEAQYLAEIVGKVLYFPMGKEAVLPGLSGNIEICTEKPAEITGTMKVEQLKTDGKLYPVDGIFILREAVFPGQLVPGLKTEKNHAAVNLQMETNVAGLFACGDIAGTPYQYIKAAGQGNVAALSAVSYLNRKKETV</sequence>
<evidence type="ECO:0000259" key="3">
    <source>
        <dbReference type="Pfam" id="PF07992"/>
    </source>
</evidence>
<comment type="caution">
    <text evidence="4">The sequence shown here is derived from an EMBL/GenBank/DDBJ whole genome shotgun (WGS) entry which is preliminary data.</text>
</comment>
<gene>
    <name evidence="4" type="ORF">WMO37_00385</name>
</gene>
<name>A0ABV1H1A1_9FIRM</name>
<dbReference type="InterPro" id="IPR036188">
    <property type="entry name" value="FAD/NAD-bd_sf"/>
</dbReference>
<reference evidence="4" key="1">
    <citation type="submission" date="2024-03" db="EMBL/GenBank/DDBJ databases">
        <title>Human intestinal bacterial collection.</title>
        <authorList>
            <person name="Pauvert C."/>
            <person name="Hitch T.C.A."/>
            <person name="Clavel T."/>
        </authorList>
    </citation>
    <scope>NUCLEOTIDE SEQUENCE [LARGE SCALE GENOMIC DNA]</scope>
    <source>
        <strain evidence="4">CLA-AA-H89B</strain>
    </source>
</reference>
<protein>
    <submittedName>
        <fullName evidence="4">NAD(P)/FAD-dependent oxidoreductase</fullName>
    </submittedName>
</protein>
<dbReference type="EMBL" id="JBBMFS010000001">
    <property type="protein sequence ID" value="MEQ2553476.1"/>
    <property type="molecule type" value="Genomic_DNA"/>
</dbReference>
<dbReference type="InterPro" id="IPR023753">
    <property type="entry name" value="FAD/NAD-binding_dom"/>
</dbReference>
<dbReference type="SUPFAM" id="SSF51905">
    <property type="entry name" value="FAD/NAD(P)-binding domain"/>
    <property type="match status" value="1"/>
</dbReference>
<dbReference type="Proteomes" id="UP001546774">
    <property type="component" value="Unassembled WGS sequence"/>
</dbReference>
<accession>A0ABV1H1A1</accession>
<keyword evidence="1" id="KW-0285">Flavoprotein</keyword>
<dbReference type="Gene3D" id="3.50.50.60">
    <property type="entry name" value="FAD/NAD(P)-binding domain"/>
    <property type="match status" value="2"/>
</dbReference>
<organism evidence="4 5">
    <name type="scientific">Lachnospira intestinalis</name>
    <dbReference type="NCBI Taxonomy" id="3133158"/>
    <lineage>
        <taxon>Bacteria</taxon>
        <taxon>Bacillati</taxon>
        <taxon>Bacillota</taxon>
        <taxon>Clostridia</taxon>
        <taxon>Lachnospirales</taxon>
        <taxon>Lachnospiraceae</taxon>
        <taxon>Lachnospira</taxon>
    </lineage>
</organism>
<dbReference type="Pfam" id="PF07992">
    <property type="entry name" value="Pyr_redox_2"/>
    <property type="match status" value="1"/>
</dbReference>
<dbReference type="InterPro" id="IPR050097">
    <property type="entry name" value="Ferredoxin-NADP_redctase_2"/>
</dbReference>